<evidence type="ECO:0000256" key="5">
    <source>
        <dbReference type="ARBA" id="ARBA00022692"/>
    </source>
</evidence>
<dbReference type="InterPro" id="IPR013525">
    <property type="entry name" value="ABC2_TM"/>
</dbReference>
<feature type="transmembrane region" description="Helical" evidence="8">
    <location>
        <begin position="242"/>
        <end position="264"/>
    </location>
</feature>
<keyword evidence="7 8" id="KW-0472">Membrane</keyword>
<evidence type="ECO:0000256" key="4">
    <source>
        <dbReference type="ARBA" id="ARBA00022475"/>
    </source>
</evidence>
<dbReference type="Pfam" id="PF12698">
    <property type="entry name" value="ABC2_membrane_3"/>
    <property type="match status" value="1"/>
</dbReference>
<name>A0A923KR48_9BURK</name>
<reference evidence="10" key="1">
    <citation type="submission" date="2020-08" db="EMBL/GenBank/DDBJ databases">
        <title>Novel species isolated from subtropical streams in China.</title>
        <authorList>
            <person name="Lu H."/>
        </authorList>
    </citation>
    <scope>NUCLEOTIDE SEQUENCE</scope>
    <source>
        <strain evidence="10">LX22W</strain>
    </source>
</reference>
<accession>A0A923KR48</accession>
<keyword evidence="3" id="KW-0813">Transport</keyword>
<evidence type="ECO:0000256" key="3">
    <source>
        <dbReference type="ARBA" id="ARBA00022448"/>
    </source>
</evidence>
<evidence type="ECO:0000256" key="6">
    <source>
        <dbReference type="ARBA" id="ARBA00022989"/>
    </source>
</evidence>
<keyword evidence="11" id="KW-1185">Reference proteome</keyword>
<evidence type="ECO:0000256" key="7">
    <source>
        <dbReference type="ARBA" id="ARBA00023136"/>
    </source>
</evidence>
<dbReference type="AlphaFoldDB" id="A0A923KR48"/>
<dbReference type="PANTHER" id="PTHR30294:SF38">
    <property type="entry name" value="TRANSPORT PERMEASE PROTEIN"/>
    <property type="match status" value="1"/>
</dbReference>
<dbReference type="InterPro" id="IPR047817">
    <property type="entry name" value="ABC2_TM_bact-type"/>
</dbReference>
<keyword evidence="5 8" id="KW-0812">Transmembrane</keyword>
<dbReference type="PROSITE" id="PS51012">
    <property type="entry name" value="ABC_TM2"/>
    <property type="match status" value="1"/>
</dbReference>
<evidence type="ECO:0000313" key="11">
    <source>
        <dbReference type="Proteomes" id="UP000627446"/>
    </source>
</evidence>
<dbReference type="Proteomes" id="UP000627446">
    <property type="component" value="Unassembled WGS sequence"/>
</dbReference>
<dbReference type="InterPro" id="IPR051449">
    <property type="entry name" value="ABC-2_transporter_component"/>
</dbReference>
<dbReference type="RefSeq" id="WP_186915592.1">
    <property type="nucleotide sequence ID" value="NZ_JACOFZ010000001.1"/>
</dbReference>
<dbReference type="GO" id="GO:0005886">
    <property type="term" value="C:plasma membrane"/>
    <property type="evidence" value="ECO:0007669"/>
    <property type="project" value="UniProtKB-SubCell"/>
</dbReference>
<feature type="domain" description="ABC transmembrane type-2" evidence="9">
    <location>
        <begin position="207"/>
        <end position="431"/>
    </location>
</feature>
<keyword evidence="4" id="KW-1003">Cell membrane</keyword>
<feature type="transmembrane region" description="Helical" evidence="8">
    <location>
        <begin position="318"/>
        <end position="340"/>
    </location>
</feature>
<evidence type="ECO:0000256" key="8">
    <source>
        <dbReference type="SAM" id="Phobius"/>
    </source>
</evidence>
<comment type="caution">
    <text evidence="10">The sequence shown here is derived from an EMBL/GenBank/DDBJ whole genome shotgun (WGS) entry which is preliminary data.</text>
</comment>
<dbReference type="EMBL" id="JACOFZ010000001">
    <property type="protein sequence ID" value="MBC3879841.1"/>
    <property type="molecule type" value="Genomic_DNA"/>
</dbReference>
<evidence type="ECO:0000313" key="10">
    <source>
        <dbReference type="EMBL" id="MBC3879841.1"/>
    </source>
</evidence>
<evidence type="ECO:0000256" key="1">
    <source>
        <dbReference type="ARBA" id="ARBA00004651"/>
    </source>
</evidence>
<organism evidence="10 11">
    <name type="scientific">Undibacterium nitidum</name>
    <dbReference type="NCBI Taxonomy" id="2762298"/>
    <lineage>
        <taxon>Bacteria</taxon>
        <taxon>Pseudomonadati</taxon>
        <taxon>Pseudomonadota</taxon>
        <taxon>Betaproteobacteria</taxon>
        <taxon>Burkholderiales</taxon>
        <taxon>Oxalobacteraceae</taxon>
        <taxon>Undibacterium</taxon>
    </lineage>
</organism>
<evidence type="ECO:0000259" key="9">
    <source>
        <dbReference type="PROSITE" id="PS51012"/>
    </source>
</evidence>
<evidence type="ECO:0000256" key="2">
    <source>
        <dbReference type="ARBA" id="ARBA00007783"/>
    </source>
</evidence>
<feature type="transmembrane region" description="Helical" evidence="8">
    <location>
        <begin position="352"/>
        <end position="377"/>
    </location>
</feature>
<feature type="transmembrane region" description="Helical" evidence="8">
    <location>
        <begin position="284"/>
        <end position="312"/>
    </location>
</feature>
<proteinExistence type="inferred from homology"/>
<protein>
    <submittedName>
        <fullName evidence="10">ABC transporter permease</fullName>
    </submittedName>
</protein>
<feature type="transmembrane region" description="Helical" evidence="8">
    <location>
        <begin position="405"/>
        <end position="424"/>
    </location>
</feature>
<dbReference type="PANTHER" id="PTHR30294">
    <property type="entry name" value="MEMBRANE COMPONENT OF ABC TRANSPORTER YHHJ-RELATED"/>
    <property type="match status" value="1"/>
</dbReference>
<feature type="transmembrane region" description="Helical" evidence="8">
    <location>
        <begin position="21"/>
        <end position="39"/>
    </location>
</feature>
<dbReference type="GO" id="GO:0140359">
    <property type="term" value="F:ABC-type transporter activity"/>
    <property type="evidence" value="ECO:0007669"/>
    <property type="project" value="InterPro"/>
</dbReference>
<sequence>MQAIFALMRKDLLLFLQDKRALFLTLVMPIALAAFFGSLTGGAGTKEAAKIELGLVVEDTHPITVKIAAGLRAESTLDVKELDLAKAQELVRKGKLAVAIQLPAGFGLTSGAALFGAGAKAELPIFYDPSQTATLAMVKGMLTQHVMQSVSSEMFSGKTGSDLIEKDLQYLQSAPAKDTQSQELLTFLTSLKRYQDHTAQAAAADGKQKQTATLAAPFVSKEQALTAKSSLETQYNGYSHSFAGMIVQFMLFMAIDVGVGVLLVRKLGIWNRILAAPVSLNAMLGARALSCALISFVLICVIFALAMLVFQVRILGSWIGFFGIALSFSLMTASFGLLIAAFGKTPEAARGIAVFVTLVMVMLGGAWMPSFLFPAWLQQITVFIPTRWAVDGFDAMTWRGLGLDAALPAIAALCVFSLLFFGLAQWRFKKEQA</sequence>
<gene>
    <name evidence="10" type="ORF">H8K36_00495</name>
</gene>
<keyword evidence="6 8" id="KW-1133">Transmembrane helix</keyword>
<dbReference type="Gene3D" id="3.40.1710.10">
    <property type="entry name" value="abc type-2 transporter like domain"/>
    <property type="match status" value="1"/>
</dbReference>
<comment type="subcellular location">
    <subcellularLocation>
        <location evidence="1">Cell membrane</location>
        <topology evidence="1">Multi-pass membrane protein</topology>
    </subcellularLocation>
</comment>
<comment type="similarity">
    <text evidence="2">Belongs to the ABC-2 integral membrane protein family.</text>
</comment>